<evidence type="ECO:0000256" key="1">
    <source>
        <dbReference type="ARBA" id="ARBA00022553"/>
    </source>
</evidence>
<dbReference type="CDD" id="cd17535">
    <property type="entry name" value="REC_NarL-like"/>
    <property type="match status" value="1"/>
</dbReference>
<dbReference type="PROSITE" id="PS00622">
    <property type="entry name" value="HTH_LUXR_1"/>
    <property type="match status" value="1"/>
</dbReference>
<keyword evidence="9" id="KW-1185">Reference proteome</keyword>
<dbReference type="SMART" id="SM00448">
    <property type="entry name" value="REC"/>
    <property type="match status" value="1"/>
</dbReference>
<evidence type="ECO:0000259" key="7">
    <source>
        <dbReference type="PROSITE" id="PS50110"/>
    </source>
</evidence>
<dbReference type="SUPFAM" id="SSF52172">
    <property type="entry name" value="CheY-like"/>
    <property type="match status" value="1"/>
</dbReference>
<dbReference type="InterPro" id="IPR011006">
    <property type="entry name" value="CheY-like_superfamily"/>
</dbReference>
<dbReference type="AlphaFoldDB" id="A3K169"/>
<evidence type="ECO:0000256" key="4">
    <source>
        <dbReference type="ARBA" id="ARBA00023163"/>
    </source>
</evidence>
<keyword evidence="3" id="KW-0238">DNA-binding</keyword>
<evidence type="ECO:0000313" key="8">
    <source>
        <dbReference type="EMBL" id="EBA09534.1"/>
    </source>
</evidence>
<sequence length="218" mass="23606">MDASANPDLRKIVIADDHAVVRDGLKAVLAQIDHVSVVGEADNGIEALAMVKTMRPDLLLLDSAMPLARGMEVFGEARRWSPETRCAVITGMTSPQVLADWIAVGIDGLFLKSSPPEEMLRGLTMILAGDTYVARAVLDILEAADNDGREALTMRERQVLYLIAEGCSNAAIAERLSISVKTVDNHRTRLMAKLQVHSVAQLVAYALKSGLLEGDQFL</sequence>
<evidence type="ECO:0000256" key="3">
    <source>
        <dbReference type="ARBA" id="ARBA00023125"/>
    </source>
</evidence>
<dbReference type="GO" id="GO:0000160">
    <property type="term" value="P:phosphorelay signal transduction system"/>
    <property type="evidence" value="ECO:0007669"/>
    <property type="project" value="InterPro"/>
</dbReference>
<comment type="caution">
    <text evidence="8">The sequence shown here is derived from an EMBL/GenBank/DDBJ whole genome shotgun (WGS) entry which is preliminary data.</text>
</comment>
<feature type="domain" description="Response regulatory" evidence="7">
    <location>
        <begin position="11"/>
        <end position="127"/>
    </location>
</feature>
<evidence type="ECO:0000313" key="9">
    <source>
        <dbReference type="Proteomes" id="UP000005713"/>
    </source>
</evidence>
<dbReference type="GO" id="GO:0003677">
    <property type="term" value="F:DNA binding"/>
    <property type="evidence" value="ECO:0007669"/>
    <property type="project" value="UniProtKB-KW"/>
</dbReference>
<evidence type="ECO:0000256" key="5">
    <source>
        <dbReference type="PROSITE-ProRule" id="PRU00169"/>
    </source>
</evidence>
<organism evidence="8 9">
    <name type="scientific">Sagittula stellata (strain ATCC 700073 / DSM 11524 / E-37)</name>
    <dbReference type="NCBI Taxonomy" id="388399"/>
    <lineage>
        <taxon>Bacteria</taxon>
        <taxon>Pseudomonadati</taxon>
        <taxon>Pseudomonadota</taxon>
        <taxon>Alphaproteobacteria</taxon>
        <taxon>Rhodobacterales</taxon>
        <taxon>Roseobacteraceae</taxon>
        <taxon>Sagittula</taxon>
    </lineage>
</organism>
<dbReference type="CDD" id="cd06170">
    <property type="entry name" value="LuxR_C_like"/>
    <property type="match status" value="1"/>
</dbReference>
<dbReference type="SUPFAM" id="SSF46894">
    <property type="entry name" value="C-terminal effector domain of the bipartite response regulators"/>
    <property type="match status" value="1"/>
</dbReference>
<dbReference type="InterPro" id="IPR000792">
    <property type="entry name" value="Tscrpt_reg_LuxR_C"/>
</dbReference>
<reference evidence="8 9" key="1">
    <citation type="submission" date="2006-06" db="EMBL/GenBank/DDBJ databases">
        <authorList>
            <person name="Moran M.A."/>
            <person name="Ferriera S."/>
            <person name="Johnson J."/>
            <person name="Kravitz S."/>
            <person name="Beeson K."/>
            <person name="Sutton G."/>
            <person name="Rogers Y.-H."/>
            <person name="Friedman R."/>
            <person name="Frazier M."/>
            <person name="Venter J.C."/>
        </authorList>
    </citation>
    <scope>NUCLEOTIDE SEQUENCE [LARGE SCALE GENOMIC DNA]</scope>
    <source>
        <strain evidence="8 9">E-37</strain>
    </source>
</reference>
<evidence type="ECO:0000259" key="6">
    <source>
        <dbReference type="PROSITE" id="PS50043"/>
    </source>
</evidence>
<proteinExistence type="predicted"/>
<dbReference type="PROSITE" id="PS50043">
    <property type="entry name" value="HTH_LUXR_2"/>
    <property type="match status" value="1"/>
</dbReference>
<dbReference type="RefSeq" id="WP_005857325.1">
    <property type="nucleotide sequence ID" value="NZ_AAYA01000003.1"/>
</dbReference>
<dbReference type="PROSITE" id="PS50110">
    <property type="entry name" value="RESPONSE_REGULATORY"/>
    <property type="match status" value="1"/>
</dbReference>
<dbReference type="Pfam" id="PF00072">
    <property type="entry name" value="Response_reg"/>
    <property type="match status" value="1"/>
</dbReference>
<dbReference type="Proteomes" id="UP000005713">
    <property type="component" value="Unassembled WGS sequence"/>
</dbReference>
<dbReference type="Gene3D" id="3.40.50.2300">
    <property type="match status" value="1"/>
</dbReference>
<keyword evidence="4" id="KW-0804">Transcription</keyword>
<keyword evidence="1 5" id="KW-0597">Phosphoprotein</keyword>
<feature type="modified residue" description="4-aspartylphosphate" evidence="5">
    <location>
        <position position="62"/>
    </location>
</feature>
<feature type="domain" description="HTH luxR-type" evidence="6">
    <location>
        <begin position="145"/>
        <end position="210"/>
    </location>
</feature>
<dbReference type="EMBL" id="AAYA01000003">
    <property type="protein sequence ID" value="EBA09534.1"/>
    <property type="molecule type" value="Genomic_DNA"/>
</dbReference>
<dbReference type="SMART" id="SM00421">
    <property type="entry name" value="HTH_LUXR"/>
    <property type="match status" value="1"/>
</dbReference>
<dbReference type="InterPro" id="IPR058245">
    <property type="entry name" value="NreC/VraR/RcsB-like_REC"/>
</dbReference>
<dbReference type="eggNOG" id="COG2197">
    <property type="taxonomic scope" value="Bacteria"/>
</dbReference>
<evidence type="ECO:0000256" key="2">
    <source>
        <dbReference type="ARBA" id="ARBA00023015"/>
    </source>
</evidence>
<dbReference type="InterPro" id="IPR001789">
    <property type="entry name" value="Sig_transdc_resp-reg_receiver"/>
</dbReference>
<gene>
    <name evidence="8" type="ORF">SSE37_24869</name>
</gene>
<protein>
    <submittedName>
        <fullName evidence="8">Response regulator</fullName>
    </submittedName>
</protein>
<dbReference type="InterPro" id="IPR039420">
    <property type="entry name" value="WalR-like"/>
</dbReference>
<dbReference type="PANTHER" id="PTHR43214:SF41">
    <property type="entry name" value="NITRATE_NITRITE RESPONSE REGULATOR PROTEIN NARP"/>
    <property type="match status" value="1"/>
</dbReference>
<dbReference type="GO" id="GO:0006355">
    <property type="term" value="P:regulation of DNA-templated transcription"/>
    <property type="evidence" value="ECO:0007669"/>
    <property type="project" value="InterPro"/>
</dbReference>
<keyword evidence="2" id="KW-0805">Transcription regulation</keyword>
<dbReference type="PANTHER" id="PTHR43214">
    <property type="entry name" value="TWO-COMPONENT RESPONSE REGULATOR"/>
    <property type="match status" value="1"/>
</dbReference>
<dbReference type="OrthoDB" id="9814495at2"/>
<dbReference type="InterPro" id="IPR016032">
    <property type="entry name" value="Sig_transdc_resp-reg_C-effctor"/>
</dbReference>
<dbReference type="PRINTS" id="PR00038">
    <property type="entry name" value="HTHLUXR"/>
</dbReference>
<accession>A3K169</accession>
<name>A3K169_SAGS3</name>
<dbReference type="Pfam" id="PF00196">
    <property type="entry name" value="GerE"/>
    <property type="match status" value="1"/>
</dbReference>